<dbReference type="EMBL" id="SMMU01000035">
    <property type="protein sequence ID" value="TCL22099.1"/>
    <property type="molecule type" value="Genomic_DNA"/>
</dbReference>
<organism evidence="1 2">
    <name type="scientific">Azotobacter chroococcum</name>
    <dbReference type="NCBI Taxonomy" id="353"/>
    <lineage>
        <taxon>Bacteria</taxon>
        <taxon>Pseudomonadati</taxon>
        <taxon>Pseudomonadota</taxon>
        <taxon>Gammaproteobacteria</taxon>
        <taxon>Pseudomonadales</taxon>
        <taxon>Pseudomonadaceae</taxon>
        <taxon>Azotobacter</taxon>
    </lineage>
</organism>
<accession>A0A4V6NG05</accession>
<gene>
    <name evidence="1" type="ORF">EV691_13548</name>
</gene>
<comment type="caution">
    <text evidence="1">The sequence shown here is derived from an EMBL/GenBank/DDBJ whole genome shotgun (WGS) entry which is preliminary data.</text>
</comment>
<dbReference type="RefSeq" id="WP_131299405.1">
    <property type="nucleotide sequence ID" value="NZ_JBHLST010000030.1"/>
</dbReference>
<dbReference type="Proteomes" id="UP000295169">
    <property type="component" value="Unassembled WGS sequence"/>
</dbReference>
<name>A0A4V6NG05_9GAMM</name>
<protein>
    <submittedName>
        <fullName evidence="1">Uncharacterized protein</fullName>
    </submittedName>
</protein>
<dbReference type="AlphaFoldDB" id="A0A4V6NG05"/>
<proteinExistence type="predicted"/>
<evidence type="ECO:0000313" key="1">
    <source>
        <dbReference type="EMBL" id="TCL22099.1"/>
    </source>
</evidence>
<evidence type="ECO:0000313" key="2">
    <source>
        <dbReference type="Proteomes" id="UP000295169"/>
    </source>
</evidence>
<reference evidence="1 2" key="1">
    <citation type="submission" date="2019-03" db="EMBL/GenBank/DDBJ databases">
        <title>Genomic Encyclopedia of Type Strains, Phase IV (KMG-IV): sequencing the most valuable type-strain genomes for metagenomic binning, comparative biology and taxonomic classification.</title>
        <authorList>
            <person name="Goeker M."/>
        </authorList>
    </citation>
    <scope>NUCLEOTIDE SEQUENCE [LARGE SCALE GENOMIC DNA]</scope>
    <source>
        <strain evidence="1 2">DSM 2286</strain>
    </source>
</reference>
<sequence>MGDMAEGWEWFKERTIEKRAKNTASSTEILVQRGIPFESKNGGSHLVVDAGSHLIDFWPSGGRWIARDLGKTNGRGVFKMLKHIAKARGEP</sequence>